<feature type="transmembrane region" description="Helical" evidence="4">
    <location>
        <begin position="61"/>
        <end position="84"/>
    </location>
</feature>
<dbReference type="CDD" id="cd01949">
    <property type="entry name" value="GGDEF"/>
    <property type="match status" value="1"/>
</dbReference>
<dbReference type="PROSITE" id="PS50887">
    <property type="entry name" value="GGDEF"/>
    <property type="match status" value="1"/>
</dbReference>
<dbReference type="NCBIfam" id="TIGR00254">
    <property type="entry name" value="GGDEF"/>
    <property type="match status" value="1"/>
</dbReference>
<dbReference type="Gene3D" id="3.30.70.270">
    <property type="match status" value="1"/>
</dbReference>
<dbReference type="GO" id="GO:1902201">
    <property type="term" value="P:negative regulation of bacterial-type flagellum-dependent cell motility"/>
    <property type="evidence" value="ECO:0007669"/>
    <property type="project" value="TreeGrafter"/>
</dbReference>
<dbReference type="FunFam" id="3.30.70.270:FF:000001">
    <property type="entry name" value="Diguanylate cyclase domain protein"/>
    <property type="match status" value="1"/>
</dbReference>
<dbReference type="Proteomes" id="UP000487117">
    <property type="component" value="Unassembled WGS sequence"/>
</dbReference>
<dbReference type="GO" id="GO:0052621">
    <property type="term" value="F:diguanylate cyclase activity"/>
    <property type="evidence" value="ECO:0007669"/>
    <property type="project" value="UniProtKB-EC"/>
</dbReference>
<evidence type="ECO:0000259" key="5">
    <source>
        <dbReference type="PROSITE" id="PS50887"/>
    </source>
</evidence>
<sequence length="392" mass="42195">MTLDFPTNVVLGVLLCIGIAFGFLLLLLVLRRQPVLRLWTASLWLLSLSLALLAARPVLPAVPTILAGNVVIAMAGVLLLRGAALHLGYRLAHRQPLALSAVFLLGIFVFLVPLPSLVVRMQVFSVYATVLNGWMVWLLLRHTPPGEATSCRLAAVVFAAEALLYAVRMLLPVAADAGEDIMRTGTPMFVTYLAGLVLELARCFALVLLLVERMLGDLRRLARTDGLTGLLNRRALLADGIDRLQACRRRQQPFALLLLDVDHFKQINDRWGHLAGDEVLRHFASVLSGCVRDRVHLLGRYGGEEFVLLLPGSDPAAAQQLAACIRDGLRQAPAALPGASVQVTTSIGLAQDNGTADLALLLAAADAALYRAKAEGRDRAVHAPLRSGAAHA</sequence>
<dbReference type="InterPro" id="IPR029787">
    <property type="entry name" value="Nucleotide_cyclase"/>
</dbReference>
<feature type="transmembrane region" description="Helical" evidence="4">
    <location>
        <begin position="96"/>
        <end position="115"/>
    </location>
</feature>
<dbReference type="PANTHER" id="PTHR45138:SF9">
    <property type="entry name" value="DIGUANYLATE CYCLASE DGCM-RELATED"/>
    <property type="match status" value="1"/>
</dbReference>
<organism evidence="6 7">
    <name type="scientific">Stenotrophomonas maltophilia</name>
    <name type="common">Pseudomonas maltophilia</name>
    <name type="synonym">Xanthomonas maltophilia</name>
    <dbReference type="NCBI Taxonomy" id="40324"/>
    <lineage>
        <taxon>Bacteria</taxon>
        <taxon>Pseudomonadati</taxon>
        <taxon>Pseudomonadota</taxon>
        <taxon>Gammaproteobacteria</taxon>
        <taxon>Lysobacterales</taxon>
        <taxon>Lysobacteraceae</taxon>
        <taxon>Stenotrophomonas</taxon>
        <taxon>Stenotrophomonas maltophilia group</taxon>
    </lineage>
</organism>
<evidence type="ECO:0000313" key="6">
    <source>
        <dbReference type="EMBL" id="KAF1013029.1"/>
    </source>
</evidence>
<dbReference type="InterPro" id="IPR050469">
    <property type="entry name" value="Diguanylate_Cyclase"/>
</dbReference>
<feature type="transmembrane region" description="Helical" evidence="4">
    <location>
        <begin position="191"/>
        <end position="211"/>
    </location>
</feature>
<dbReference type="SMART" id="SM00267">
    <property type="entry name" value="GGDEF"/>
    <property type="match status" value="1"/>
</dbReference>
<dbReference type="SUPFAM" id="SSF55073">
    <property type="entry name" value="Nucleotide cyclase"/>
    <property type="match status" value="1"/>
</dbReference>
<dbReference type="InterPro" id="IPR000160">
    <property type="entry name" value="GGDEF_dom"/>
</dbReference>
<evidence type="ECO:0000256" key="1">
    <source>
        <dbReference type="ARBA" id="ARBA00001946"/>
    </source>
</evidence>
<comment type="caution">
    <text evidence="6">The sequence shown here is derived from an EMBL/GenBank/DDBJ whole genome shotgun (WGS) entry which is preliminary data.</text>
</comment>
<keyword evidence="4" id="KW-0812">Transmembrane</keyword>
<proteinExistence type="predicted"/>
<dbReference type="Pfam" id="PF00990">
    <property type="entry name" value="GGDEF"/>
    <property type="match status" value="1"/>
</dbReference>
<name>A0A7V8JK82_STEMA</name>
<dbReference type="EMBL" id="WNDS01000006">
    <property type="protein sequence ID" value="KAF1013029.1"/>
    <property type="molecule type" value="Genomic_DNA"/>
</dbReference>
<feature type="transmembrane region" description="Helical" evidence="4">
    <location>
        <begin position="121"/>
        <end position="140"/>
    </location>
</feature>
<protein>
    <recommendedName>
        <fullName evidence="2">diguanylate cyclase</fullName>
        <ecNumber evidence="2">2.7.7.65</ecNumber>
    </recommendedName>
</protein>
<evidence type="ECO:0000256" key="4">
    <source>
        <dbReference type="SAM" id="Phobius"/>
    </source>
</evidence>
<evidence type="ECO:0000313" key="7">
    <source>
        <dbReference type="Proteomes" id="UP000487117"/>
    </source>
</evidence>
<evidence type="ECO:0000256" key="3">
    <source>
        <dbReference type="ARBA" id="ARBA00034247"/>
    </source>
</evidence>
<reference evidence="7" key="1">
    <citation type="journal article" date="2020" name="MBio">
        <title>Horizontal gene transfer to a defensive symbiont with a reduced genome amongst a multipartite beetle microbiome.</title>
        <authorList>
            <person name="Waterworth S.C."/>
            <person name="Florez L.V."/>
            <person name="Rees E.R."/>
            <person name="Hertweck C."/>
            <person name="Kaltenpoth M."/>
            <person name="Kwan J.C."/>
        </authorList>
    </citation>
    <scope>NUCLEOTIDE SEQUENCE [LARGE SCALE GENOMIC DNA]</scope>
</reference>
<feature type="transmembrane region" description="Helical" evidence="4">
    <location>
        <begin position="152"/>
        <end position="171"/>
    </location>
</feature>
<feature type="transmembrane region" description="Helical" evidence="4">
    <location>
        <begin position="6"/>
        <end position="29"/>
    </location>
</feature>
<accession>A0A7V8JK82</accession>
<dbReference type="AlphaFoldDB" id="A0A7V8JK82"/>
<keyword evidence="4" id="KW-1133">Transmembrane helix</keyword>
<dbReference type="PANTHER" id="PTHR45138">
    <property type="entry name" value="REGULATORY COMPONENTS OF SENSORY TRANSDUCTION SYSTEM"/>
    <property type="match status" value="1"/>
</dbReference>
<keyword evidence="4" id="KW-0472">Membrane</keyword>
<dbReference type="GO" id="GO:0043709">
    <property type="term" value="P:cell adhesion involved in single-species biofilm formation"/>
    <property type="evidence" value="ECO:0007669"/>
    <property type="project" value="TreeGrafter"/>
</dbReference>
<evidence type="ECO:0000256" key="2">
    <source>
        <dbReference type="ARBA" id="ARBA00012528"/>
    </source>
</evidence>
<comment type="cofactor">
    <cofactor evidence="1">
        <name>Mg(2+)</name>
        <dbReference type="ChEBI" id="CHEBI:18420"/>
    </cofactor>
</comment>
<gene>
    <name evidence="6" type="primary">dgcQ</name>
    <name evidence="6" type="ORF">GAK31_03856</name>
</gene>
<feature type="transmembrane region" description="Helical" evidence="4">
    <location>
        <begin position="36"/>
        <end position="55"/>
    </location>
</feature>
<dbReference type="GO" id="GO:0005886">
    <property type="term" value="C:plasma membrane"/>
    <property type="evidence" value="ECO:0007669"/>
    <property type="project" value="TreeGrafter"/>
</dbReference>
<dbReference type="EC" id="2.7.7.65" evidence="2"/>
<feature type="domain" description="GGDEF" evidence="5">
    <location>
        <begin position="252"/>
        <end position="385"/>
    </location>
</feature>
<comment type="catalytic activity">
    <reaction evidence="3">
        <text>2 GTP = 3',3'-c-di-GMP + 2 diphosphate</text>
        <dbReference type="Rhea" id="RHEA:24898"/>
        <dbReference type="ChEBI" id="CHEBI:33019"/>
        <dbReference type="ChEBI" id="CHEBI:37565"/>
        <dbReference type="ChEBI" id="CHEBI:58805"/>
        <dbReference type="EC" id="2.7.7.65"/>
    </reaction>
</comment>
<dbReference type="InterPro" id="IPR043128">
    <property type="entry name" value="Rev_trsase/Diguanyl_cyclase"/>
</dbReference>